<dbReference type="FunFam" id="1.10.10.60:FF:000110">
    <property type="entry name" value="Transcriptional adapter"/>
    <property type="match status" value="1"/>
</dbReference>
<dbReference type="GeneID" id="110238416"/>
<dbReference type="EnsemblMetazoa" id="XM_021044090.2">
    <property type="protein sequence ID" value="XP_020899749.2"/>
    <property type="gene ID" value="LOC110238416"/>
</dbReference>
<dbReference type="GO" id="GO:0008270">
    <property type="term" value="F:zinc ion binding"/>
    <property type="evidence" value="ECO:0007669"/>
    <property type="project" value="UniProtKB-KW"/>
</dbReference>
<evidence type="ECO:0000256" key="3">
    <source>
        <dbReference type="ARBA" id="ARBA00022833"/>
    </source>
</evidence>
<dbReference type="InterPro" id="IPR001005">
    <property type="entry name" value="SANT/Myb"/>
</dbReference>
<sequence length="441" mass="50904">MSLELLNSVAHTVQDISGEHEDYPECYICYGRLKEPFIRCSECHPFVQLCLACFCEGGEAGRHKNNHSYEILNNSFCILEENWTAQEEMQLLDAVGDCGIGNWAEVSKQMQTKTNKECERHYIKCYIQDAKQNGLPVLRCQTEPFYRSRLLCPLPFQATEDPPRPPMDSFKSVELAGYMPCRGDFEVEYDNYAEFDIKDITLDPTDSLLLQELKLAAVQVFINRLKQRWYRKKIVQRYGLINIKKWQMLERRQDKAERDLRDSLRPFARLQSSDEHEKLVQGMQLENYLKREILSLQEYRMAGIKTKKGAAVFEKLKKKHEEDLGKRKLVDDVLIHIRDQKVCQAWLQRQALLECGKSLAPIPLPSLGRRPAARLDLNGTPGVELLSLEEREVGSFFLGLGDLRPNSELAILSAALKDERAECQDAEGDVWFEDCVEKMCI</sequence>
<dbReference type="Pfam" id="PF25299">
    <property type="entry name" value="ZZ_ADA2"/>
    <property type="match status" value="1"/>
</dbReference>
<dbReference type="OrthoDB" id="270417at2759"/>
<evidence type="ECO:0000313" key="8">
    <source>
        <dbReference type="Proteomes" id="UP000887567"/>
    </source>
</evidence>
<dbReference type="GO" id="GO:0006338">
    <property type="term" value="P:chromatin remodeling"/>
    <property type="evidence" value="ECO:0007669"/>
    <property type="project" value="TreeGrafter"/>
</dbReference>
<proteinExistence type="predicted"/>
<evidence type="ECO:0000259" key="6">
    <source>
        <dbReference type="PROSITE" id="PS51294"/>
    </source>
</evidence>
<dbReference type="Gene3D" id="1.10.10.60">
    <property type="entry name" value="Homeodomain-like"/>
    <property type="match status" value="1"/>
</dbReference>
<evidence type="ECO:0000256" key="2">
    <source>
        <dbReference type="ARBA" id="ARBA00022771"/>
    </source>
</evidence>
<dbReference type="GO" id="GO:0006357">
    <property type="term" value="P:regulation of transcription by RNA polymerase II"/>
    <property type="evidence" value="ECO:0007669"/>
    <property type="project" value="TreeGrafter"/>
</dbReference>
<reference evidence="7" key="1">
    <citation type="submission" date="2022-11" db="UniProtKB">
        <authorList>
            <consortium name="EnsemblMetazoa"/>
        </authorList>
    </citation>
    <scope>IDENTIFICATION</scope>
</reference>
<organism evidence="7 8">
    <name type="scientific">Exaiptasia diaphana</name>
    <name type="common">Tropical sea anemone</name>
    <name type="synonym">Aiptasia pulchella</name>
    <dbReference type="NCBI Taxonomy" id="2652724"/>
    <lineage>
        <taxon>Eukaryota</taxon>
        <taxon>Metazoa</taxon>
        <taxon>Cnidaria</taxon>
        <taxon>Anthozoa</taxon>
        <taxon>Hexacorallia</taxon>
        <taxon>Actiniaria</taxon>
        <taxon>Aiptasiidae</taxon>
        <taxon>Exaiptasia</taxon>
    </lineage>
</organism>
<protein>
    <recommendedName>
        <fullName evidence="9">Transcriptional adapter</fullName>
    </recommendedName>
</protein>
<dbReference type="PROSITE" id="PS51293">
    <property type="entry name" value="SANT"/>
    <property type="match status" value="1"/>
</dbReference>
<evidence type="ECO:0000259" key="4">
    <source>
        <dbReference type="PROSITE" id="PS50090"/>
    </source>
</evidence>
<dbReference type="AlphaFoldDB" id="A0A913X6K7"/>
<dbReference type="InterPro" id="IPR055141">
    <property type="entry name" value="TADA2A_B-like_dom"/>
</dbReference>
<dbReference type="InterPro" id="IPR017884">
    <property type="entry name" value="SANT_dom"/>
</dbReference>
<keyword evidence="8" id="KW-1185">Reference proteome</keyword>
<dbReference type="GO" id="GO:0003682">
    <property type="term" value="F:chromatin binding"/>
    <property type="evidence" value="ECO:0007669"/>
    <property type="project" value="TreeGrafter"/>
</dbReference>
<dbReference type="OMA" id="WITKYVS"/>
<feature type="domain" description="Myb-like" evidence="4">
    <location>
        <begin position="82"/>
        <end position="126"/>
    </location>
</feature>
<dbReference type="InterPro" id="IPR009057">
    <property type="entry name" value="Homeodomain-like_sf"/>
</dbReference>
<dbReference type="PROSITE" id="PS50090">
    <property type="entry name" value="MYB_LIKE"/>
    <property type="match status" value="1"/>
</dbReference>
<dbReference type="Pfam" id="PF22941">
    <property type="entry name" value="TADA2A-like_3rd"/>
    <property type="match status" value="1"/>
</dbReference>
<dbReference type="InterPro" id="IPR000433">
    <property type="entry name" value="Znf_ZZ"/>
</dbReference>
<feature type="domain" description="SANT" evidence="5">
    <location>
        <begin position="78"/>
        <end position="130"/>
    </location>
</feature>
<dbReference type="InterPro" id="IPR017930">
    <property type="entry name" value="Myb_dom"/>
</dbReference>
<keyword evidence="3" id="KW-0862">Zinc</keyword>
<feature type="domain" description="HTH myb-type" evidence="6">
    <location>
        <begin position="82"/>
        <end position="130"/>
    </location>
</feature>
<dbReference type="CDD" id="cd00167">
    <property type="entry name" value="SANT"/>
    <property type="match status" value="1"/>
</dbReference>
<dbReference type="GO" id="GO:0070461">
    <property type="term" value="C:SAGA-type complex"/>
    <property type="evidence" value="ECO:0007669"/>
    <property type="project" value="TreeGrafter"/>
</dbReference>
<accession>A0A913X6K7</accession>
<keyword evidence="1" id="KW-0479">Metal-binding</keyword>
<evidence type="ECO:0000256" key="1">
    <source>
        <dbReference type="ARBA" id="ARBA00022723"/>
    </source>
</evidence>
<name>A0A913X6K7_EXADI</name>
<dbReference type="Pfam" id="PF00249">
    <property type="entry name" value="Myb_DNA-binding"/>
    <property type="match status" value="1"/>
</dbReference>
<dbReference type="Proteomes" id="UP000887567">
    <property type="component" value="Unplaced"/>
</dbReference>
<evidence type="ECO:0000313" key="7">
    <source>
        <dbReference type="EnsemblMetazoa" id="XP_020899749.2"/>
    </source>
</evidence>
<dbReference type="GO" id="GO:0005634">
    <property type="term" value="C:nucleus"/>
    <property type="evidence" value="ECO:0007669"/>
    <property type="project" value="TreeGrafter"/>
</dbReference>
<dbReference type="SUPFAM" id="SSF46689">
    <property type="entry name" value="Homeodomain-like"/>
    <property type="match status" value="1"/>
</dbReference>
<dbReference type="PROSITE" id="PS51294">
    <property type="entry name" value="HTH_MYB"/>
    <property type="match status" value="1"/>
</dbReference>
<dbReference type="RefSeq" id="XP_020899749.2">
    <property type="nucleotide sequence ID" value="XM_021044090.2"/>
</dbReference>
<evidence type="ECO:0008006" key="9">
    <source>
        <dbReference type="Google" id="ProtNLM"/>
    </source>
</evidence>
<dbReference type="SMART" id="SM00717">
    <property type="entry name" value="SANT"/>
    <property type="match status" value="1"/>
</dbReference>
<evidence type="ECO:0000259" key="5">
    <source>
        <dbReference type="PROSITE" id="PS51293"/>
    </source>
</evidence>
<dbReference type="KEGG" id="epa:110238416"/>
<keyword evidence="2" id="KW-0863">Zinc-finger</keyword>
<dbReference type="GO" id="GO:0003713">
    <property type="term" value="F:transcription coactivator activity"/>
    <property type="evidence" value="ECO:0007669"/>
    <property type="project" value="TreeGrafter"/>
</dbReference>
<dbReference type="PANTHER" id="PTHR12374:SF20">
    <property type="entry name" value="TRANSCRIPTIONAL ADAPTER 2-ALPHA"/>
    <property type="match status" value="1"/>
</dbReference>
<dbReference type="PANTHER" id="PTHR12374">
    <property type="entry name" value="TRANSCRIPTIONAL ADAPTOR 2 ADA2 -RELATED"/>
    <property type="match status" value="1"/>
</dbReference>